<dbReference type="GO" id="GO:0016747">
    <property type="term" value="F:acyltransferase activity, transferring groups other than amino-acyl groups"/>
    <property type="evidence" value="ECO:0007669"/>
    <property type="project" value="InterPro"/>
</dbReference>
<keyword evidence="5" id="KW-1185">Reference proteome</keyword>
<dbReference type="eggNOG" id="COG0456">
    <property type="taxonomic scope" value="Bacteria"/>
</dbReference>
<dbReference type="OrthoDB" id="7651332at2"/>
<evidence type="ECO:0000313" key="4">
    <source>
        <dbReference type="EMBL" id="KEJ90898.1"/>
    </source>
</evidence>
<dbReference type="InterPro" id="IPR000182">
    <property type="entry name" value="GNAT_dom"/>
</dbReference>
<evidence type="ECO:0000259" key="3">
    <source>
        <dbReference type="PROSITE" id="PS51186"/>
    </source>
</evidence>
<comment type="caution">
    <text evidence="4">The sequence shown here is derived from an EMBL/GenBank/DDBJ whole genome shotgun (WGS) entry which is preliminary data.</text>
</comment>
<accession>A0A073IKN7</accession>
<dbReference type="Proteomes" id="UP000027734">
    <property type="component" value="Unassembled WGS sequence"/>
</dbReference>
<gene>
    <name evidence="4" type="ORF">DSW25_03085</name>
</gene>
<keyword evidence="1 4" id="KW-0808">Transferase</keyword>
<dbReference type="InterPro" id="IPR050832">
    <property type="entry name" value="Bact_Acetyltransf"/>
</dbReference>
<dbReference type="Gene3D" id="3.40.630.30">
    <property type="match status" value="1"/>
</dbReference>
<dbReference type="InterPro" id="IPR016181">
    <property type="entry name" value="Acyl_CoA_acyltransferase"/>
</dbReference>
<feature type="domain" description="N-acetyltransferase" evidence="3">
    <location>
        <begin position="2"/>
        <end position="144"/>
    </location>
</feature>
<evidence type="ECO:0000256" key="2">
    <source>
        <dbReference type="ARBA" id="ARBA00023315"/>
    </source>
</evidence>
<proteinExistence type="predicted"/>
<dbReference type="EMBL" id="JAMC01000001">
    <property type="protein sequence ID" value="KEJ90898.1"/>
    <property type="molecule type" value="Genomic_DNA"/>
</dbReference>
<keyword evidence="2" id="KW-0012">Acyltransferase</keyword>
<dbReference type="Pfam" id="PF00583">
    <property type="entry name" value="Acetyltransf_1"/>
    <property type="match status" value="1"/>
</dbReference>
<reference evidence="4 5" key="1">
    <citation type="submission" date="2014-01" db="EMBL/GenBank/DDBJ databases">
        <title>Sulfitobacter donghicola JCM 14565 Genome Sequencing.</title>
        <authorList>
            <person name="Lai Q."/>
            <person name="Hong Z."/>
        </authorList>
    </citation>
    <scope>NUCLEOTIDE SEQUENCE [LARGE SCALE GENOMIC DNA]</scope>
    <source>
        <strain evidence="4 5">JCM 14565</strain>
    </source>
</reference>
<dbReference type="PANTHER" id="PTHR43877">
    <property type="entry name" value="AMINOALKYLPHOSPHONATE N-ACETYLTRANSFERASE-RELATED-RELATED"/>
    <property type="match status" value="1"/>
</dbReference>
<evidence type="ECO:0000313" key="5">
    <source>
        <dbReference type="Proteomes" id="UP000027734"/>
    </source>
</evidence>
<name>A0A073IKN7_9RHOB</name>
<organism evidence="4 5">
    <name type="scientific">Sulfitobacter donghicola DSW-25 = KCTC 12864 = JCM 14565</name>
    <dbReference type="NCBI Taxonomy" id="1300350"/>
    <lineage>
        <taxon>Bacteria</taxon>
        <taxon>Pseudomonadati</taxon>
        <taxon>Pseudomonadota</taxon>
        <taxon>Alphaproteobacteria</taxon>
        <taxon>Rhodobacterales</taxon>
        <taxon>Roseobacteraceae</taxon>
        <taxon>Sulfitobacter</taxon>
    </lineage>
</organism>
<dbReference type="CDD" id="cd04301">
    <property type="entry name" value="NAT_SF"/>
    <property type="match status" value="1"/>
</dbReference>
<sequence length="144" mass="15915">MTEIHPITEADIPDVLQMIRGIAAYHGDEALITAADLRRDAFGPNPWLRVLVAKGQGYVALIPLAQLQFGVRGIEIHHIFVKESARGRGVGRALINAAIEYAKGQEARYLSVGTHPDNLIAQDTYRAIGFDESPVAGPRFRMRW</sequence>
<protein>
    <submittedName>
        <fullName evidence="4">Acetyltransferase</fullName>
    </submittedName>
</protein>
<evidence type="ECO:0000256" key="1">
    <source>
        <dbReference type="ARBA" id="ARBA00022679"/>
    </source>
</evidence>
<dbReference type="SUPFAM" id="SSF55729">
    <property type="entry name" value="Acyl-CoA N-acyltransferases (Nat)"/>
    <property type="match status" value="1"/>
</dbReference>
<dbReference type="RefSeq" id="WP_025059298.1">
    <property type="nucleotide sequence ID" value="NZ_JAMC01000001.1"/>
</dbReference>
<dbReference type="PROSITE" id="PS51186">
    <property type="entry name" value="GNAT"/>
    <property type="match status" value="1"/>
</dbReference>
<dbReference type="AlphaFoldDB" id="A0A073IKN7"/>